<evidence type="ECO:0000313" key="1">
    <source>
        <dbReference type="EMBL" id="QWG24850.1"/>
    </source>
</evidence>
<dbReference type="Proteomes" id="UP000676951">
    <property type="component" value="Chromosome"/>
</dbReference>
<dbReference type="EMBL" id="CP076136">
    <property type="protein sequence ID" value="QWG24850.1"/>
    <property type="molecule type" value="Genomic_DNA"/>
</dbReference>
<sequence>MALGADELMEIDRVLSDPGADARVFVELRRRFPHLSWTKCDANDVTETPFRSYSRFEIHLVDRTDHCLQITADPARASGIVLANRSVMS</sequence>
<proteinExistence type="predicted"/>
<dbReference type="AlphaFoldDB" id="A0A975P1E6"/>
<name>A0A975P1E6_9BRAD</name>
<gene>
    <name evidence="1" type="ORF">KMZ93_08205</name>
</gene>
<organism evidence="1 2">
    <name type="scientific">Bradyrhizobium sediminis</name>
    <dbReference type="NCBI Taxonomy" id="2840469"/>
    <lineage>
        <taxon>Bacteria</taxon>
        <taxon>Pseudomonadati</taxon>
        <taxon>Pseudomonadota</taxon>
        <taxon>Alphaproteobacteria</taxon>
        <taxon>Hyphomicrobiales</taxon>
        <taxon>Nitrobacteraceae</taxon>
        <taxon>Bradyrhizobium</taxon>
    </lineage>
</organism>
<protein>
    <submittedName>
        <fullName evidence="1">Uncharacterized protein</fullName>
    </submittedName>
</protein>
<reference evidence="1 2" key="1">
    <citation type="submission" date="2021-06" db="EMBL/GenBank/DDBJ databases">
        <title>Bradyrhizobium sp. S2-11-4 Genome sequencing.</title>
        <authorList>
            <person name="Jin L."/>
        </authorList>
    </citation>
    <scope>NUCLEOTIDE SEQUENCE [LARGE SCALE GENOMIC DNA]</scope>
    <source>
        <strain evidence="1 2">S2-11-4</strain>
    </source>
</reference>
<accession>A0A975P1E6</accession>
<evidence type="ECO:0000313" key="2">
    <source>
        <dbReference type="Proteomes" id="UP000676951"/>
    </source>
</evidence>
<keyword evidence="2" id="KW-1185">Reference proteome</keyword>
<dbReference type="RefSeq" id="WP_215605593.1">
    <property type="nucleotide sequence ID" value="NZ_CP076136.1"/>
</dbReference>